<keyword evidence="1" id="KW-0732">Signal</keyword>
<dbReference type="Gene3D" id="2.60.40.1890">
    <property type="entry name" value="PCu(A)C copper chaperone"/>
    <property type="match status" value="1"/>
</dbReference>
<proteinExistence type="predicted"/>
<evidence type="ECO:0000313" key="3">
    <source>
        <dbReference type="Proteomes" id="UP000481643"/>
    </source>
</evidence>
<name>A0A6L3YK41_9HYPH</name>
<organism evidence="2 3">
    <name type="scientific">Brucella tritici</name>
    <dbReference type="NCBI Taxonomy" id="94626"/>
    <lineage>
        <taxon>Bacteria</taxon>
        <taxon>Pseudomonadati</taxon>
        <taxon>Pseudomonadota</taxon>
        <taxon>Alphaproteobacteria</taxon>
        <taxon>Hyphomicrobiales</taxon>
        <taxon>Brucellaceae</taxon>
        <taxon>Brucella/Ochrobactrum group</taxon>
        <taxon>Brucella</taxon>
    </lineage>
</organism>
<evidence type="ECO:0000256" key="1">
    <source>
        <dbReference type="SAM" id="SignalP"/>
    </source>
</evidence>
<dbReference type="EMBL" id="WBVX01000016">
    <property type="protein sequence ID" value="KAB2683304.1"/>
    <property type="molecule type" value="Genomic_DNA"/>
</dbReference>
<gene>
    <name evidence="2" type="ORF">F9L08_15755</name>
</gene>
<evidence type="ECO:0000313" key="2">
    <source>
        <dbReference type="EMBL" id="KAB2683304.1"/>
    </source>
</evidence>
<feature type="signal peptide" evidence="1">
    <location>
        <begin position="1"/>
        <end position="19"/>
    </location>
</feature>
<dbReference type="Proteomes" id="UP000481643">
    <property type="component" value="Unassembled WGS sequence"/>
</dbReference>
<protein>
    <submittedName>
        <fullName evidence="2">Copper chaperone PCu(A)C</fullName>
    </submittedName>
</protein>
<dbReference type="AlphaFoldDB" id="A0A6L3YK41"/>
<sequence length="171" mass="18638">MRMIACAATMFATTLPAFAAGASDDLSLHDNPPRALLVEHAELLVVDQQSGQTKGFLTIWNGTDGEMRLSSVASETFRSVSTLSSQPADDVSQQRRFEDFVPIPAHAELRMQPNGIRLLLGDPVSDMTGRQADRLTLTFDDGTKLEVIAKIVSSRDELVRHHHGQVEADPG</sequence>
<dbReference type="Pfam" id="PF04314">
    <property type="entry name" value="PCuAC"/>
    <property type="match status" value="1"/>
</dbReference>
<dbReference type="InterPro" id="IPR007410">
    <property type="entry name" value="LpqE-like"/>
</dbReference>
<reference evidence="2 3" key="1">
    <citation type="submission" date="2019-09" db="EMBL/GenBank/DDBJ databases">
        <title>Taxonomic organization of the family Brucellaceae based on a phylogenomic approach.</title>
        <authorList>
            <person name="Leclercq S."/>
            <person name="Cloeckaert A."/>
            <person name="Zygmunt M.S."/>
        </authorList>
    </citation>
    <scope>NUCLEOTIDE SEQUENCE [LARGE SCALE GENOMIC DNA]</scope>
    <source>
        <strain evidence="2 3">WS1830</strain>
    </source>
</reference>
<dbReference type="InterPro" id="IPR036182">
    <property type="entry name" value="PCuAC_sf"/>
</dbReference>
<dbReference type="RefSeq" id="WP_151652281.1">
    <property type="nucleotide sequence ID" value="NZ_WBVX01000016.1"/>
</dbReference>
<comment type="caution">
    <text evidence="2">The sequence shown here is derived from an EMBL/GenBank/DDBJ whole genome shotgun (WGS) entry which is preliminary data.</text>
</comment>
<dbReference type="SUPFAM" id="SSF110087">
    <property type="entry name" value="DR1885-like metal-binding protein"/>
    <property type="match status" value="1"/>
</dbReference>
<feature type="chain" id="PRO_5026880521" evidence="1">
    <location>
        <begin position="20"/>
        <end position="171"/>
    </location>
</feature>
<accession>A0A6L3YK41</accession>